<accession>A0A2N6D0H7</accession>
<feature type="transmembrane region" description="Helical" evidence="1">
    <location>
        <begin position="84"/>
        <end position="100"/>
    </location>
</feature>
<keyword evidence="1" id="KW-1133">Transmembrane helix</keyword>
<feature type="transmembrane region" description="Helical" evidence="1">
    <location>
        <begin position="269"/>
        <end position="288"/>
    </location>
</feature>
<proteinExistence type="predicted"/>
<dbReference type="PANTHER" id="PTHR22911">
    <property type="entry name" value="ACYL-MALONYL CONDENSING ENZYME-RELATED"/>
    <property type="match status" value="1"/>
</dbReference>
<dbReference type="SUPFAM" id="SSF103481">
    <property type="entry name" value="Multidrug resistance efflux transporter EmrE"/>
    <property type="match status" value="1"/>
</dbReference>
<keyword evidence="1" id="KW-0812">Transmembrane</keyword>
<dbReference type="PANTHER" id="PTHR22911:SF79">
    <property type="entry name" value="MOBA-LIKE NTP TRANSFERASE DOMAIN-CONTAINING PROTEIN"/>
    <property type="match status" value="1"/>
</dbReference>
<protein>
    <recommendedName>
        <fullName evidence="2">EamA domain-containing protein</fullName>
    </recommendedName>
</protein>
<evidence type="ECO:0000313" key="3">
    <source>
        <dbReference type="EMBL" id="PLX63175.1"/>
    </source>
</evidence>
<evidence type="ECO:0000256" key="1">
    <source>
        <dbReference type="SAM" id="Phobius"/>
    </source>
</evidence>
<dbReference type="EMBL" id="PKUN01000002">
    <property type="protein sequence ID" value="PLX63175.1"/>
    <property type="molecule type" value="Genomic_DNA"/>
</dbReference>
<dbReference type="InterPro" id="IPR000620">
    <property type="entry name" value="EamA_dom"/>
</dbReference>
<comment type="caution">
    <text evidence="3">The sequence shown here is derived from an EMBL/GenBank/DDBJ whole genome shotgun (WGS) entry which is preliminary data.</text>
</comment>
<feature type="transmembrane region" description="Helical" evidence="1">
    <location>
        <begin position="106"/>
        <end position="125"/>
    </location>
</feature>
<feature type="transmembrane region" description="Helical" evidence="1">
    <location>
        <begin position="12"/>
        <end position="30"/>
    </location>
</feature>
<dbReference type="Proteomes" id="UP000235015">
    <property type="component" value="Unassembled WGS sequence"/>
</dbReference>
<feature type="transmembrane region" description="Helical" evidence="1">
    <location>
        <begin position="294"/>
        <end position="312"/>
    </location>
</feature>
<gene>
    <name evidence="3" type="ORF">C0630_03205</name>
</gene>
<reference evidence="3 4" key="1">
    <citation type="submission" date="2017-11" db="EMBL/GenBank/DDBJ databases">
        <title>Genome-resolved metagenomics identifies genetic mobility, metabolic interactions, and unexpected diversity in perchlorate-reducing communities.</title>
        <authorList>
            <person name="Barnum T.P."/>
            <person name="Figueroa I.A."/>
            <person name="Carlstrom C.I."/>
            <person name="Lucas L.N."/>
            <person name="Engelbrektson A.L."/>
            <person name="Coates J.D."/>
        </authorList>
    </citation>
    <scope>NUCLEOTIDE SEQUENCE [LARGE SCALE GENOMIC DNA]</scope>
    <source>
        <strain evidence="3">BM301</strain>
    </source>
</reference>
<dbReference type="STRING" id="1111735.GCA_000428045_01284"/>
<feature type="domain" description="EamA" evidence="2">
    <location>
        <begin position="178"/>
        <end position="304"/>
    </location>
</feature>
<dbReference type="Pfam" id="PF00892">
    <property type="entry name" value="EamA"/>
    <property type="match status" value="1"/>
</dbReference>
<organism evidence="3 4">
    <name type="scientific">Sedimenticola selenatireducens</name>
    <dbReference type="NCBI Taxonomy" id="191960"/>
    <lineage>
        <taxon>Bacteria</taxon>
        <taxon>Pseudomonadati</taxon>
        <taxon>Pseudomonadota</taxon>
        <taxon>Gammaproteobacteria</taxon>
        <taxon>Chromatiales</taxon>
        <taxon>Sedimenticolaceae</taxon>
        <taxon>Sedimenticola</taxon>
    </lineage>
</organism>
<dbReference type="GO" id="GO:0016020">
    <property type="term" value="C:membrane"/>
    <property type="evidence" value="ECO:0007669"/>
    <property type="project" value="InterPro"/>
</dbReference>
<dbReference type="AlphaFoldDB" id="A0A2N6D0H7"/>
<feature type="transmembrane region" description="Helical" evidence="1">
    <location>
        <begin position="42"/>
        <end position="64"/>
    </location>
</feature>
<evidence type="ECO:0000259" key="2">
    <source>
        <dbReference type="Pfam" id="PF00892"/>
    </source>
</evidence>
<feature type="transmembrane region" description="Helical" evidence="1">
    <location>
        <begin position="177"/>
        <end position="199"/>
    </location>
</feature>
<name>A0A2N6D0H7_9GAMM</name>
<evidence type="ECO:0000313" key="4">
    <source>
        <dbReference type="Proteomes" id="UP000235015"/>
    </source>
</evidence>
<sequence>MFSLFRESEIRHIGTLVLGCLMMGSMGIFANHIVQTHPANIVFLRFFFCTLSFPLIALIAYPLFPRTTRDKVMETISFARDHTGLWVVVGISMALVVALYTLGAVLLSVGLSVILLYTAAIWFPLMEKLACRYLFRDLRPTQFSRAYYLSVSLNLLGLLTIILGTTQLPSFGSLSSVLGLISAVTASMAFSFSMVLVRVIKTKGIKTEQMIITSSFIGSLIMLPALFLLPIELSSGNLYNAFGMGFIATALGGLIYFKGFGSVRTTLAPVIAYLEPIFGFSLAILILAEQFTPTLLLGMAIILATNIGYTLLDLWRSRHLLADLDQ</sequence>
<feature type="transmembrane region" description="Helical" evidence="1">
    <location>
        <begin position="237"/>
        <end position="257"/>
    </location>
</feature>
<feature type="transmembrane region" description="Helical" evidence="1">
    <location>
        <begin position="146"/>
        <end position="165"/>
    </location>
</feature>
<feature type="transmembrane region" description="Helical" evidence="1">
    <location>
        <begin position="211"/>
        <end position="231"/>
    </location>
</feature>
<dbReference type="RefSeq" id="WP_273437781.1">
    <property type="nucleotide sequence ID" value="NZ_CAXXYC010000003.1"/>
</dbReference>
<dbReference type="InterPro" id="IPR037185">
    <property type="entry name" value="EmrE-like"/>
</dbReference>
<keyword evidence="1" id="KW-0472">Membrane</keyword>